<dbReference type="AlphaFoldDB" id="A0A934VWV7"/>
<organism evidence="1 2">
    <name type="scientific">Lacisediminihabitans changchengi</name>
    <dbReference type="NCBI Taxonomy" id="2787634"/>
    <lineage>
        <taxon>Bacteria</taxon>
        <taxon>Bacillati</taxon>
        <taxon>Actinomycetota</taxon>
        <taxon>Actinomycetes</taxon>
        <taxon>Micrococcales</taxon>
        <taxon>Microbacteriaceae</taxon>
        <taxon>Lacisediminihabitans</taxon>
    </lineage>
</organism>
<dbReference type="RefSeq" id="WP_200554569.1">
    <property type="nucleotide sequence ID" value="NZ_JAEPES010000001.1"/>
</dbReference>
<protein>
    <submittedName>
        <fullName evidence="1">TIGR04076 family protein</fullName>
    </submittedName>
</protein>
<keyword evidence="2" id="KW-1185">Reference proteome</keyword>
<dbReference type="InterPro" id="IPR023811">
    <property type="entry name" value="CHP04076"/>
</dbReference>
<evidence type="ECO:0000313" key="2">
    <source>
        <dbReference type="Proteomes" id="UP000636458"/>
    </source>
</evidence>
<dbReference type="NCBIfam" id="TIGR04076">
    <property type="entry name" value="TIGR04076 family protein"/>
    <property type="match status" value="1"/>
</dbReference>
<dbReference type="Proteomes" id="UP000636458">
    <property type="component" value="Unassembled WGS sequence"/>
</dbReference>
<evidence type="ECO:0000313" key="1">
    <source>
        <dbReference type="EMBL" id="MBK4346217.1"/>
    </source>
</evidence>
<sequence length="115" mass="12784">MSEAGEGAEFEGAVTSLHDIRVTVEAIEGRSVCGMRVGDFCEVTNSNELRIPDDRHFCIYALQSVLPLIPAKQRDLPAGDWLERDTLVACPDPEERLIMRIDRIGRVDLATDDLT</sequence>
<comment type="caution">
    <text evidence="1">The sequence shown here is derived from an EMBL/GenBank/DDBJ whole genome shotgun (WGS) entry which is preliminary data.</text>
</comment>
<dbReference type="EMBL" id="JAEPES010000001">
    <property type="protein sequence ID" value="MBK4346217.1"/>
    <property type="molecule type" value="Genomic_DNA"/>
</dbReference>
<accession>A0A934VWV7</accession>
<proteinExistence type="predicted"/>
<gene>
    <name evidence="1" type="ORF">IV501_01085</name>
</gene>
<name>A0A934VWV7_9MICO</name>
<reference evidence="1" key="1">
    <citation type="submission" date="2021-01" db="EMBL/GenBank/DDBJ databases">
        <title>Lacisediminihabitans sp. nov. strain G11-30, isolated from Antarctic Soil.</title>
        <authorList>
            <person name="Li J."/>
        </authorList>
    </citation>
    <scope>NUCLEOTIDE SEQUENCE</scope>
    <source>
        <strain evidence="1">G11-30</strain>
    </source>
</reference>